<reference evidence="5" key="2">
    <citation type="submission" date="2021-02" db="EMBL/GenBank/DDBJ databases">
        <title>Aspergillus luchuensis mut. kawachii IFO 4304 genome sequence.</title>
        <authorList>
            <person name="Mori K."/>
            <person name="Kadooka C."/>
            <person name="Goto M."/>
            <person name="Futagami T."/>
        </authorList>
    </citation>
    <scope>NUCLEOTIDE SEQUENCE</scope>
    <source>
        <strain evidence="5">IFO 4308</strain>
    </source>
</reference>
<evidence type="ECO:0000256" key="2">
    <source>
        <dbReference type="ARBA" id="ARBA00022797"/>
    </source>
</evidence>
<sequence length="140" mass="16192">MANIRSFTVHISDTLLEEVETKLRVARLDERMGEVEWNDLETGHAEFKQLVEFWRDEYDCRKFEGFLNTFHHYKTAIQVPGFEALDIHFLHHPSSRADAIPLLFIHGWPGSFLESLKIIPLLTEPPEGQQAFHVVAPSLP</sequence>
<keyword evidence="2" id="KW-0058">Aromatic hydrocarbons catabolism</keyword>
<dbReference type="AlphaFoldDB" id="A0A7R8A3U8"/>
<keyword evidence="3" id="KW-0378">Hydrolase</keyword>
<gene>
    <name evidence="5" type="ORF">AKAW2_70081S</name>
</gene>
<accession>A0A7R8A3U8</accession>
<proteinExistence type="inferred from homology"/>
<comment type="similarity">
    <text evidence="1">Belongs to the peptidase S33 family.</text>
</comment>
<dbReference type="KEGG" id="aluc:AKAW2_70081S"/>
<evidence type="ECO:0000313" key="5">
    <source>
        <dbReference type="EMBL" id="BCS03203.1"/>
    </source>
</evidence>
<dbReference type="PANTHER" id="PTHR21661">
    <property type="entry name" value="EPOXIDE HYDROLASE 1-RELATED"/>
    <property type="match status" value="1"/>
</dbReference>
<dbReference type="GO" id="GO:0097176">
    <property type="term" value="P:epoxide metabolic process"/>
    <property type="evidence" value="ECO:0007669"/>
    <property type="project" value="TreeGrafter"/>
</dbReference>
<dbReference type="SUPFAM" id="SSF53474">
    <property type="entry name" value="alpha/beta-Hydrolases"/>
    <property type="match status" value="1"/>
</dbReference>
<dbReference type="RefSeq" id="XP_041546965.1">
    <property type="nucleotide sequence ID" value="XM_041682623.1"/>
</dbReference>
<dbReference type="Proteomes" id="UP000661280">
    <property type="component" value="Chromosome 7"/>
</dbReference>
<reference evidence="5" key="1">
    <citation type="submission" date="2021-01" db="EMBL/GenBank/DDBJ databases">
        <authorList>
            <consortium name="Aspergillus luchuensis mut. kawachii IFO 4304 genome sequencing consortium"/>
            <person name="Kazuki M."/>
            <person name="Futagami T."/>
        </authorList>
    </citation>
    <scope>NUCLEOTIDE SEQUENCE</scope>
    <source>
        <strain evidence="5">IFO 4308</strain>
    </source>
</reference>
<keyword evidence="6" id="KW-1185">Reference proteome</keyword>
<dbReference type="GeneID" id="64964524"/>
<dbReference type="InterPro" id="IPR029058">
    <property type="entry name" value="AB_hydrolase_fold"/>
</dbReference>
<evidence type="ECO:0000256" key="1">
    <source>
        <dbReference type="ARBA" id="ARBA00010088"/>
    </source>
</evidence>
<evidence type="ECO:0000259" key="4">
    <source>
        <dbReference type="Pfam" id="PF06441"/>
    </source>
</evidence>
<evidence type="ECO:0000256" key="3">
    <source>
        <dbReference type="ARBA" id="ARBA00022801"/>
    </source>
</evidence>
<dbReference type="PANTHER" id="PTHR21661:SF35">
    <property type="entry name" value="EPOXIDE HYDROLASE"/>
    <property type="match status" value="1"/>
</dbReference>
<dbReference type="InterPro" id="IPR010497">
    <property type="entry name" value="Epoxide_hydro_N"/>
</dbReference>
<evidence type="ECO:0000313" key="6">
    <source>
        <dbReference type="Proteomes" id="UP000661280"/>
    </source>
</evidence>
<dbReference type="Gene3D" id="3.40.50.1820">
    <property type="entry name" value="alpha/beta hydrolase"/>
    <property type="match status" value="1"/>
</dbReference>
<dbReference type="EMBL" id="AP024431">
    <property type="protein sequence ID" value="BCS03203.1"/>
    <property type="molecule type" value="Genomic_DNA"/>
</dbReference>
<dbReference type="GO" id="GO:0004301">
    <property type="term" value="F:epoxide hydrolase activity"/>
    <property type="evidence" value="ECO:0007669"/>
    <property type="project" value="TreeGrafter"/>
</dbReference>
<protein>
    <recommendedName>
        <fullName evidence="4">Epoxide hydrolase N-terminal domain-containing protein</fullName>
    </recommendedName>
</protein>
<feature type="domain" description="Epoxide hydrolase N-terminal" evidence="4">
    <location>
        <begin position="4"/>
        <end position="114"/>
    </location>
</feature>
<dbReference type="OrthoDB" id="7130006at2759"/>
<name>A0A7R8A3U8_ASPKA</name>
<dbReference type="Pfam" id="PF06441">
    <property type="entry name" value="EHN"/>
    <property type="match status" value="1"/>
</dbReference>
<organism evidence="5 6">
    <name type="scientific">Aspergillus kawachii</name>
    <name type="common">White koji mold</name>
    <name type="synonym">Aspergillus awamori var. kawachi</name>
    <dbReference type="NCBI Taxonomy" id="1069201"/>
    <lineage>
        <taxon>Eukaryota</taxon>
        <taxon>Fungi</taxon>
        <taxon>Dikarya</taxon>
        <taxon>Ascomycota</taxon>
        <taxon>Pezizomycotina</taxon>
        <taxon>Eurotiomycetes</taxon>
        <taxon>Eurotiomycetidae</taxon>
        <taxon>Eurotiales</taxon>
        <taxon>Aspergillaceae</taxon>
        <taxon>Aspergillus</taxon>
        <taxon>Aspergillus subgen. Circumdati</taxon>
    </lineage>
</organism>